<dbReference type="EMBL" id="VSSQ01133684">
    <property type="protein sequence ID" value="MPN59555.1"/>
    <property type="molecule type" value="Genomic_DNA"/>
</dbReference>
<dbReference type="SUPFAM" id="SSF160240">
    <property type="entry name" value="Cation efflux protein cytoplasmic domain-like"/>
    <property type="match status" value="1"/>
</dbReference>
<dbReference type="AlphaFoldDB" id="A0A645J763"/>
<feature type="domain" description="Cation efflux protein cytoplasmic" evidence="1">
    <location>
        <begin position="3"/>
        <end position="74"/>
    </location>
</feature>
<evidence type="ECO:0000313" key="2">
    <source>
        <dbReference type="EMBL" id="MPN59555.1"/>
    </source>
</evidence>
<gene>
    <name evidence="2" type="primary">czcD_28</name>
    <name evidence="2" type="ORF">SDC9_207276</name>
</gene>
<name>A0A645J763_9ZZZZ</name>
<evidence type="ECO:0000259" key="1">
    <source>
        <dbReference type="Pfam" id="PF16916"/>
    </source>
</evidence>
<protein>
    <submittedName>
        <fullName evidence="2">Cadmium, cobalt and zinc/H(+)-K(+) antiporter</fullName>
    </submittedName>
</protein>
<dbReference type="Pfam" id="PF16916">
    <property type="entry name" value="ZT_dimer"/>
    <property type="match status" value="1"/>
</dbReference>
<proteinExistence type="predicted"/>
<dbReference type="InterPro" id="IPR036837">
    <property type="entry name" value="Cation_efflux_CTD_sf"/>
</dbReference>
<dbReference type="Gene3D" id="3.30.70.1350">
    <property type="entry name" value="Cation efflux protein, cytoplasmic domain"/>
    <property type="match status" value="1"/>
</dbReference>
<accession>A0A645J763</accession>
<comment type="caution">
    <text evidence="2">The sequence shown here is derived from an EMBL/GenBank/DDBJ whole genome shotgun (WGS) entry which is preliminary data.</text>
</comment>
<sequence length="86" mass="10023">MINIDEIEKTVMALMNVKNVHDLHVWSVDGEYNVLTIHVVLTKPLSMAELHSLKKEIRRRLFSLNVQHSTIEFETPDEDCELEECC</sequence>
<organism evidence="2">
    <name type="scientific">bioreactor metagenome</name>
    <dbReference type="NCBI Taxonomy" id="1076179"/>
    <lineage>
        <taxon>unclassified sequences</taxon>
        <taxon>metagenomes</taxon>
        <taxon>ecological metagenomes</taxon>
    </lineage>
</organism>
<dbReference type="InterPro" id="IPR027470">
    <property type="entry name" value="Cation_efflux_CTD"/>
</dbReference>
<reference evidence="2" key="1">
    <citation type="submission" date="2019-08" db="EMBL/GenBank/DDBJ databases">
        <authorList>
            <person name="Kucharzyk K."/>
            <person name="Murdoch R.W."/>
            <person name="Higgins S."/>
            <person name="Loffler F."/>
        </authorList>
    </citation>
    <scope>NUCLEOTIDE SEQUENCE</scope>
</reference>